<keyword evidence="3 6" id="KW-0812">Transmembrane</keyword>
<feature type="transmembrane region" description="Helical" evidence="6">
    <location>
        <begin position="248"/>
        <end position="268"/>
    </location>
</feature>
<dbReference type="Pfam" id="PF01943">
    <property type="entry name" value="Polysacc_synt"/>
    <property type="match status" value="1"/>
</dbReference>
<proteinExistence type="predicted"/>
<feature type="transmembrane region" description="Helical" evidence="6">
    <location>
        <begin position="378"/>
        <end position="400"/>
    </location>
</feature>
<feature type="transmembrane region" description="Helical" evidence="6">
    <location>
        <begin position="146"/>
        <end position="163"/>
    </location>
</feature>
<evidence type="ECO:0000256" key="6">
    <source>
        <dbReference type="SAM" id="Phobius"/>
    </source>
</evidence>
<keyword evidence="4 6" id="KW-1133">Transmembrane helix</keyword>
<accession>A0A1S8RV90</accession>
<evidence type="ECO:0000256" key="2">
    <source>
        <dbReference type="ARBA" id="ARBA00022475"/>
    </source>
</evidence>
<keyword evidence="2" id="KW-1003">Cell membrane</keyword>
<feature type="transmembrane region" description="Helical" evidence="6">
    <location>
        <begin position="319"/>
        <end position="342"/>
    </location>
</feature>
<sequence>MSKSIAKNFMYNLLLQIVTLFMPLITVPYVSRILGKEGIGVYSYTLSIVQYFVIFGSLGVSMYGNRQIAYVRDNKEKMSKTFWSIIFLKAITTVISLLVYILIFGFNKEYGNIYLIQAINILASTIDISWLYMGLEDFKKTVTRNLIVKILGVICIFIFVKSYDDLYKYISINALMIMLGNLVMWMYLPRTVLKVKVKFSDIVSHFIPTMQLFIPQIATQIYLVLDKTMLGTLANTGEVGLYEQSEKIVKLVLGFVTALGVVMLPRMSNTFASGDKEKMNGYLNRSLQGVSYVSIPMSVGLAAVSNEFVPWFFGKDFSAVSYLMIILTPILFFIAISNVLGVQYLLPTNRTKEFTVSVTIGAVINVILNFIFIPYYKAIGTCIATVIAEFVVTLVQYISLRENIQEKNLIKSIVKYVIAATVMFIVVRLIGNYMGAKIITTIVQGAVGVIIYIVILVLLKEKINLFAIKTISLKLRLTSIIKEK</sequence>
<evidence type="ECO:0000313" key="8">
    <source>
        <dbReference type="Proteomes" id="UP000190973"/>
    </source>
</evidence>
<feature type="transmembrane region" description="Helical" evidence="6">
    <location>
        <begin position="9"/>
        <end position="30"/>
    </location>
</feature>
<name>A0A1S8RV90_CLOBE</name>
<dbReference type="PANTHER" id="PTHR30250">
    <property type="entry name" value="PST FAMILY PREDICTED COLANIC ACID TRANSPORTER"/>
    <property type="match status" value="1"/>
</dbReference>
<reference evidence="7 8" key="1">
    <citation type="submission" date="2016-05" db="EMBL/GenBank/DDBJ databases">
        <title>Microbial solvent formation.</title>
        <authorList>
            <person name="Poehlein A."/>
            <person name="Montoya Solano J.D."/>
            <person name="Flitsch S."/>
            <person name="Krabben P."/>
            <person name="Duerre P."/>
            <person name="Daniel R."/>
        </authorList>
    </citation>
    <scope>NUCLEOTIDE SEQUENCE [LARGE SCALE GENOMIC DNA]</scope>
    <source>
        <strain evidence="7 8">DSM 53</strain>
    </source>
</reference>
<feature type="transmembrane region" description="Helical" evidence="6">
    <location>
        <begin position="169"/>
        <end position="188"/>
    </location>
</feature>
<dbReference type="EMBL" id="LZZI01000117">
    <property type="protein sequence ID" value="OOM57084.1"/>
    <property type="molecule type" value="Genomic_DNA"/>
</dbReference>
<evidence type="ECO:0000256" key="3">
    <source>
        <dbReference type="ARBA" id="ARBA00022692"/>
    </source>
</evidence>
<feature type="transmembrane region" description="Helical" evidence="6">
    <location>
        <begin position="42"/>
        <end position="64"/>
    </location>
</feature>
<comment type="subcellular location">
    <subcellularLocation>
        <location evidence="1">Cell membrane</location>
        <topology evidence="1">Multi-pass membrane protein</topology>
    </subcellularLocation>
</comment>
<protein>
    <submittedName>
        <fullName evidence="7">Putative O-antigen transporter</fullName>
    </submittedName>
</protein>
<dbReference type="CDD" id="cd13128">
    <property type="entry name" value="MATE_Wzx_like"/>
    <property type="match status" value="1"/>
</dbReference>
<feature type="transmembrane region" description="Helical" evidence="6">
    <location>
        <begin position="412"/>
        <end position="430"/>
    </location>
</feature>
<feature type="transmembrane region" description="Helical" evidence="6">
    <location>
        <begin position="436"/>
        <end position="459"/>
    </location>
</feature>
<evidence type="ECO:0000256" key="4">
    <source>
        <dbReference type="ARBA" id="ARBA00022989"/>
    </source>
</evidence>
<feature type="transmembrane region" description="Helical" evidence="6">
    <location>
        <begin position="85"/>
        <end position="106"/>
    </location>
</feature>
<dbReference type="Proteomes" id="UP000190973">
    <property type="component" value="Unassembled WGS sequence"/>
</dbReference>
<dbReference type="AlphaFoldDB" id="A0A1S8RV90"/>
<feature type="transmembrane region" description="Helical" evidence="6">
    <location>
        <begin position="354"/>
        <end position="372"/>
    </location>
</feature>
<organism evidence="7 8">
    <name type="scientific">Clostridium beijerinckii</name>
    <name type="common">Clostridium MP</name>
    <dbReference type="NCBI Taxonomy" id="1520"/>
    <lineage>
        <taxon>Bacteria</taxon>
        <taxon>Bacillati</taxon>
        <taxon>Bacillota</taxon>
        <taxon>Clostridia</taxon>
        <taxon>Eubacteriales</taxon>
        <taxon>Clostridiaceae</taxon>
        <taxon>Clostridium</taxon>
    </lineage>
</organism>
<gene>
    <name evidence="7" type="primary">rfbX_3</name>
    <name evidence="7" type="ORF">CLBCK_42390</name>
</gene>
<feature type="transmembrane region" description="Helical" evidence="6">
    <location>
        <begin position="209"/>
        <end position="225"/>
    </location>
</feature>
<evidence type="ECO:0000313" key="7">
    <source>
        <dbReference type="EMBL" id="OOM57084.1"/>
    </source>
</evidence>
<comment type="caution">
    <text evidence="7">The sequence shown here is derived from an EMBL/GenBank/DDBJ whole genome shotgun (WGS) entry which is preliminary data.</text>
</comment>
<dbReference type="PANTHER" id="PTHR30250:SF11">
    <property type="entry name" value="O-ANTIGEN TRANSPORTER-RELATED"/>
    <property type="match status" value="1"/>
</dbReference>
<keyword evidence="5 6" id="KW-0472">Membrane</keyword>
<dbReference type="GO" id="GO:0005886">
    <property type="term" value="C:plasma membrane"/>
    <property type="evidence" value="ECO:0007669"/>
    <property type="project" value="UniProtKB-SubCell"/>
</dbReference>
<dbReference type="InterPro" id="IPR050833">
    <property type="entry name" value="Poly_Biosynth_Transport"/>
</dbReference>
<evidence type="ECO:0000256" key="5">
    <source>
        <dbReference type="ARBA" id="ARBA00023136"/>
    </source>
</evidence>
<evidence type="ECO:0000256" key="1">
    <source>
        <dbReference type="ARBA" id="ARBA00004651"/>
    </source>
</evidence>
<feature type="transmembrane region" description="Helical" evidence="6">
    <location>
        <begin position="112"/>
        <end position="134"/>
    </location>
</feature>
<dbReference type="InterPro" id="IPR002797">
    <property type="entry name" value="Polysacc_synth"/>
</dbReference>
<dbReference type="RefSeq" id="WP_077840485.1">
    <property type="nucleotide sequence ID" value="NZ_JABTAE010000001.1"/>
</dbReference>
<feature type="transmembrane region" description="Helical" evidence="6">
    <location>
        <begin position="289"/>
        <end position="313"/>
    </location>
</feature>